<evidence type="ECO:0000313" key="2">
    <source>
        <dbReference type="Proteomes" id="UP000229794"/>
    </source>
</evidence>
<accession>A0A2H0BD26</accession>
<name>A0A2H0BD26_9BACT</name>
<dbReference type="Proteomes" id="UP000229794">
    <property type="component" value="Unassembled WGS sequence"/>
</dbReference>
<gene>
    <name evidence="1" type="ORF">COX06_02495</name>
</gene>
<protein>
    <submittedName>
        <fullName evidence="1">Uncharacterized protein</fullName>
    </submittedName>
</protein>
<comment type="caution">
    <text evidence="1">The sequence shown here is derived from an EMBL/GenBank/DDBJ whole genome shotgun (WGS) entry which is preliminary data.</text>
</comment>
<dbReference type="EMBL" id="PCST01000032">
    <property type="protein sequence ID" value="PIP55583.1"/>
    <property type="molecule type" value="Genomic_DNA"/>
</dbReference>
<reference evidence="1 2" key="1">
    <citation type="submission" date="2017-09" db="EMBL/GenBank/DDBJ databases">
        <title>Depth-based differentiation of microbial function through sediment-hosted aquifers and enrichment of novel symbionts in the deep terrestrial subsurface.</title>
        <authorList>
            <person name="Probst A.J."/>
            <person name="Ladd B."/>
            <person name="Jarett J.K."/>
            <person name="Geller-Mcgrath D.E."/>
            <person name="Sieber C.M."/>
            <person name="Emerson J.B."/>
            <person name="Anantharaman K."/>
            <person name="Thomas B.C."/>
            <person name="Malmstrom R."/>
            <person name="Stieglmeier M."/>
            <person name="Klingl A."/>
            <person name="Woyke T."/>
            <person name="Ryan C.M."/>
            <person name="Banfield J.F."/>
        </authorList>
    </citation>
    <scope>NUCLEOTIDE SEQUENCE [LARGE SCALE GENOMIC DNA]</scope>
    <source>
        <strain evidence="1">CG22_combo_CG10-13_8_21_14_all_42_17</strain>
    </source>
</reference>
<evidence type="ECO:0000313" key="1">
    <source>
        <dbReference type="EMBL" id="PIP55583.1"/>
    </source>
</evidence>
<organism evidence="1 2">
    <name type="scientific">Candidatus Zambryskibacteria bacterium CG22_combo_CG10-13_8_21_14_all_42_17</name>
    <dbReference type="NCBI Taxonomy" id="1975118"/>
    <lineage>
        <taxon>Bacteria</taxon>
        <taxon>Candidatus Zambryskiibacteriota</taxon>
    </lineage>
</organism>
<proteinExistence type="predicted"/>
<sequence length="90" mass="10065">MPADIDVEKGPLVASDSVLSERIKLVFRSKIILPSLGSIGQDGYPESSFAKIERGLLNKKRATMLKPAKAVRIDINLYKFFMILADYAFF</sequence>
<dbReference type="AlphaFoldDB" id="A0A2H0BD26"/>